<dbReference type="RefSeq" id="WP_197452752.1">
    <property type="nucleotide sequence ID" value="NZ_CP036318.1"/>
</dbReference>
<dbReference type="EMBL" id="CP036318">
    <property type="protein sequence ID" value="QDV57960.1"/>
    <property type="molecule type" value="Genomic_DNA"/>
</dbReference>
<dbReference type="Gene3D" id="1.10.238.10">
    <property type="entry name" value="EF-hand"/>
    <property type="match status" value="1"/>
</dbReference>
<dbReference type="Gene3D" id="2.60.120.230">
    <property type="match status" value="1"/>
</dbReference>
<evidence type="ECO:0000256" key="2">
    <source>
        <dbReference type="SAM" id="SignalP"/>
    </source>
</evidence>
<dbReference type="Pfam" id="PF00578">
    <property type="entry name" value="AhpC-TSA"/>
    <property type="match status" value="1"/>
</dbReference>
<dbReference type="PANTHER" id="PTHR43640">
    <property type="entry name" value="OS07G0260300 PROTEIN"/>
    <property type="match status" value="1"/>
</dbReference>
<dbReference type="InterPro" id="IPR008977">
    <property type="entry name" value="PHM/PNGase_F_dom_sf"/>
</dbReference>
<keyword evidence="1" id="KW-1015">Disulfide bond</keyword>
<dbReference type="SUPFAM" id="SSF49742">
    <property type="entry name" value="PHM/PNGase F"/>
    <property type="match status" value="2"/>
</dbReference>
<dbReference type="InterPro" id="IPR011992">
    <property type="entry name" value="EF-hand-dom_pair"/>
</dbReference>
<name>A0A518IY01_9BACT</name>
<dbReference type="PROSITE" id="PS51352">
    <property type="entry name" value="THIOREDOXIN_2"/>
    <property type="match status" value="1"/>
</dbReference>
<evidence type="ECO:0000259" key="3">
    <source>
        <dbReference type="PROSITE" id="PS50222"/>
    </source>
</evidence>
<feature type="chain" id="PRO_5021932597" evidence="2">
    <location>
        <begin position="39"/>
        <end position="675"/>
    </location>
</feature>
<dbReference type="AlphaFoldDB" id="A0A518IY01"/>
<dbReference type="PROSITE" id="PS50222">
    <property type="entry name" value="EF_HAND_2"/>
    <property type="match status" value="1"/>
</dbReference>
<organism evidence="5 6">
    <name type="scientific">Rosistilla oblonga</name>
    <dbReference type="NCBI Taxonomy" id="2527990"/>
    <lineage>
        <taxon>Bacteria</taxon>
        <taxon>Pseudomonadati</taxon>
        <taxon>Planctomycetota</taxon>
        <taxon>Planctomycetia</taxon>
        <taxon>Pirellulales</taxon>
        <taxon>Pirellulaceae</taxon>
        <taxon>Rosistilla</taxon>
    </lineage>
</organism>
<dbReference type="InterPro" id="IPR036249">
    <property type="entry name" value="Thioredoxin-like_sf"/>
</dbReference>
<dbReference type="InterPro" id="IPR013766">
    <property type="entry name" value="Thioredoxin_domain"/>
</dbReference>
<dbReference type="InterPro" id="IPR036939">
    <property type="entry name" value="Cu2_ascorb_mOase_N_sf"/>
</dbReference>
<dbReference type="GO" id="GO:0005507">
    <property type="term" value="F:copper ion binding"/>
    <property type="evidence" value="ECO:0007669"/>
    <property type="project" value="InterPro"/>
</dbReference>
<dbReference type="Gene3D" id="3.40.30.10">
    <property type="entry name" value="Glutaredoxin"/>
    <property type="match status" value="1"/>
</dbReference>
<evidence type="ECO:0000256" key="1">
    <source>
        <dbReference type="ARBA" id="ARBA00023157"/>
    </source>
</evidence>
<feature type="domain" description="EF-hand" evidence="3">
    <location>
        <begin position="640"/>
        <end position="675"/>
    </location>
</feature>
<evidence type="ECO:0000313" key="6">
    <source>
        <dbReference type="Proteomes" id="UP000316770"/>
    </source>
</evidence>
<dbReference type="Proteomes" id="UP000316770">
    <property type="component" value="Chromosome"/>
</dbReference>
<dbReference type="InterPro" id="IPR014784">
    <property type="entry name" value="Cu2_ascorb_mOase-like_C"/>
</dbReference>
<feature type="domain" description="Thioredoxin" evidence="4">
    <location>
        <begin position="36"/>
        <end position="189"/>
    </location>
</feature>
<dbReference type="Gene3D" id="2.60.120.310">
    <property type="entry name" value="Copper type II, ascorbate-dependent monooxygenase, N-terminal domain"/>
    <property type="match status" value="1"/>
</dbReference>
<dbReference type="GO" id="GO:0005509">
    <property type="term" value="F:calcium ion binding"/>
    <property type="evidence" value="ECO:0007669"/>
    <property type="project" value="InterPro"/>
</dbReference>
<dbReference type="PANTHER" id="PTHR43640:SF1">
    <property type="entry name" value="THIOREDOXIN-DEPENDENT PEROXIREDOXIN"/>
    <property type="match status" value="1"/>
</dbReference>
<dbReference type="SUPFAM" id="SSF52833">
    <property type="entry name" value="Thioredoxin-like"/>
    <property type="match status" value="1"/>
</dbReference>
<dbReference type="GO" id="GO:0016715">
    <property type="term" value="F:oxidoreductase activity, acting on paired donors, with incorporation or reduction of molecular oxygen, reduced ascorbate as one donor, and incorporation of one atom of oxygen"/>
    <property type="evidence" value="ECO:0007669"/>
    <property type="project" value="InterPro"/>
</dbReference>
<reference evidence="5 6" key="1">
    <citation type="submission" date="2019-02" db="EMBL/GenBank/DDBJ databases">
        <title>Deep-cultivation of Planctomycetes and their phenomic and genomic characterization uncovers novel biology.</title>
        <authorList>
            <person name="Wiegand S."/>
            <person name="Jogler M."/>
            <person name="Boedeker C."/>
            <person name="Pinto D."/>
            <person name="Vollmers J."/>
            <person name="Rivas-Marin E."/>
            <person name="Kohn T."/>
            <person name="Peeters S.H."/>
            <person name="Heuer A."/>
            <person name="Rast P."/>
            <person name="Oberbeckmann S."/>
            <person name="Bunk B."/>
            <person name="Jeske O."/>
            <person name="Meyerdierks A."/>
            <person name="Storesund J.E."/>
            <person name="Kallscheuer N."/>
            <person name="Luecker S."/>
            <person name="Lage O.M."/>
            <person name="Pohl T."/>
            <person name="Merkel B.J."/>
            <person name="Hornburger P."/>
            <person name="Mueller R.-W."/>
            <person name="Bruemmer F."/>
            <person name="Labrenz M."/>
            <person name="Spormann A.M."/>
            <person name="Op den Camp H."/>
            <person name="Overmann J."/>
            <person name="Amann R."/>
            <person name="Jetten M.S.M."/>
            <person name="Mascher T."/>
            <person name="Medema M.H."/>
            <person name="Devos D.P."/>
            <person name="Kaster A.-K."/>
            <person name="Ovreas L."/>
            <person name="Rohde M."/>
            <person name="Galperin M.Y."/>
            <person name="Jogler C."/>
        </authorList>
    </citation>
    <scope>NUCLEOTIDE SEQUENCE [LARGE SCALE GENOMIC DNA]</scope>
    <source>
        <strain evidence="5 6">Mal33</strain>
    </source>
</reference>
<gene>
    <name evidence="5" type="ORF">Mal33_39760</name>
</gene>
<keyword evidence="6" id="KW-1185">Reference proteome</keyword>
<protein>
    <submittedName>
        <fullName evidence="5">Thiol-disulfide oxidoreductase</fullName>
    </submittedName>
</protein>
<sequence length="675" mass="74865" precursor="true">MNTRDLTECCVRRRGLAKLWRFCGCLLLCCASALPAAAAESVQSLQLPSAVENQSVRLLDPDAGKLHVICFLGTECPLARLYGPRLSALDAELRDRGVRVLGVNSNRQDSLQEVREYVDRYGISFPMAKDYDGAAATLLGATRTPEVFVLDSTGEIRYQGRIDDQYRPGISRPVATRSELREAIDDLLADRPVAMPRTTAVGCIIGQSRPLADEGSITFCKQVSRVLQQHCVECHRTGEIGPFALTDYDEVVGWADMSLEVIDQGRMPPWHANPEYGDFLGARQMPAGDKQILRDWVDQGMPYGNANDLPEPLPPRGAWGLGTPDLVFAMNDKPYRVPAEGTVEYQYFVVDSGFTEDQWIQAAEVIPGDRSVVHHAIIFVRPPDGQRQRGVNWLTAYVPGQRIAEYPPGLARRVPAGSKFVFQMHYTPNGSEVDDLTKVGIKLADPATVTNEVFTVAAIDQEFEIPPRAANHPVQIKPGGLPKTGQLLAVAPHMHLRGKAFRLEGRIAGQQKTLLDVPAYDFNWQHSYAFANPIDLSTVDDLTGTVWFDNSKDNLVNPDPSQYVSWGDQTWEEMALAFFEVCQPLDAEKDGRAKKKGKAKASPDKNVAADAATQRVNDFVSDFFQQMDTDGDGKVAREETPMAFSRYGFRKFDRDGDSILTRQEIEQAAKQRFGL</sequence>
<proteinExistence type="predicted"/>
<feature type="signal peptide" evidence="2">
    <location>
        <begin position="1"/>
        <end position="38"/>
    </location>
</feature>
<keyword evidence="2" id="KW-0732">Signal</keyword>
<dbReference type="GO" id="GO:0016209">
    <property type="term" value="F:antioxidant activity"/>
    <property type="evidence" value="ECO:0007669"/>
    <property type="project" value="InterPro"/>
</dbReference>
<accession>A0A518IY01</accession>
<evidence type="ECO:0000259" key="4">
    <source>
        <dbReference type="PROSITE" id="PS51352"/>
    </source>
</evidence>
<dbReference type="InterPro" id="IPR000866">
    <property type="entry name" value="AhpC/TSA"/>
</dbReference>
<dbReference type="InterPro" id="IPR002048">
    <property type="entry name" value="EF_hand_dom"/>
</dbReference>
<evidence type="ECO:0000313" key="5">
    <source>
        <dbReference type="EMBL" id="QDV57960.1"/>
    </source>
</evidence>
<dbReference type="InterPro" id="IPR047262">
    <property type="entry name" value="PRX-like1"/>
</dbReference>
<dbReference type="SUPFAM" id="SSF47473">
    <property type="entry name" value="EF-hand"/>
    <property type="match status" value="1"/>
</dbReference>